<dbReference type="STRING" id="388280.SAMN04488057_111111"/>
<dbReference type="RefSeq" id="WP_084097404.1">
    <property type="nucleotide sequence ID" value="NZ_FRCY01000011.1"/>
</dbReference>
<accession>A0A1M7PX55</accession>
<organism evidence="1 2">
    <name type="scientific">Cyclobacterium lianum</name>
    <dbReference type="NCBI Taxonomy" id="388280"/>
    <lineage>
        <taxon>Bacteria</taxon>
        <taxon>Pseudomonadati</taxon>
        <taxon>Bacteroidota</taxon>
        <taxon>Cytophagia</taxon>
        <taxon>Cytophagales</taxon>
        <taxon>Cyclobacteriaceae</taxon>
        <taxon>Cyclobacterium</taxon>
    </lineage>
</organism>
<protein>
    <recommendedName>
        <fullName evidence="3">DUF4221 domain-containing protein</fullName>
    </recommendedName>
</protein>
<gene>
    <name evidence="1" type="ORF">SAMN04488057_111111</name>
</gene>
<dbReference type="Pfam" id="PF13970">
    <property type="entry name" value="DUF4221"/>
    <property type="match status" value="1"/>
</dbReference>
<dbReference type="AlphaFoldDB" id="A0A1M7PX55"/>
<keyword evidence="2" id="KW-1185">Reference proteome</keyword>
<dbReference type="InterPro" id="IPR025316">
    <property type="entry name" value="DUF4221"/>
</dbReference>
<proteinExistence type="predicted"/>
<evidence type="ECO:0000313" key="1">
    <source>
        <dbReference type="EMBL" id="SHN22207.1"/>
    </source>
</evidence>
<name>A0A1M7PX55_9BACT</name>
<reference evidence="1 2" key="1">
    <citation type="submission" date="2016-11" db="EMBL/GenBank/DDBJ databases">
        <authorList>
            <person name="Jaros S."/>
            <person name="Januszkiewicz K."/>
            <person name="Wedrychowicz H."/>
        </authorList>
    </citation>
    <scope>NUCLEOTIDE SEQUENCE [LARGE SCALE GENOMIC DNA]</scope>
    <source>
        <strain evidence="1 2">CGMCC 1.6102</strain>
    </source>
</reference>
<sequence>MHWNKQKKWERELNWQNFHGLVSAMLFLIFFPGCKTDTSNIRISHSEVFTMDISDSVFTNPGTIQLVESDSANVFFLFNGIKKSLQFFEFPKGKLLHEIDVPMEGPGNLRGSTGGTLISKDSIFFTFSPPAIGLMNFDGGLLFKKEIEDERLSIPLLEANQKRPLFQHQNMIFGAQPHFTDHHKMNAEAIFDHPLIYSYDMDADSLRWHEVYYPPDYWQYGKRRADFSWAKREDKLYLAPIYHDEIQVFDMHSGEIVMRKPVSSPGISSFQVINSLPSSAAEADMARLIHDRYGTLLFDPYRDVFYRFFFPGFEPGEDLSAEDLSNLNWSRPYTGITVFDKELQVLGHHPFDAYEVYGHANHFVGKEGLYVSINNEFHPDFDESQLRYKVVQFDLEK</sequence>
<dbReference type="Proteomes" id="UP000184513">
    <property type="component" value="Unassembled WGS sequence"/>
</dbReference>
<evidence type="ECO:0000313" key="2">
    <source>
        <dbReference type="Proteomes" id="UP000184513"/>
    </source>
</evidence>
<dbReference type="OrthoDB" id="836114at2"/>
<dbReference type="EMBL" id="FRCY01000011">
    <property type="protein sequence ID" value="SHN22207.1"/>
    <property type="molecule type" value="Genomic_DNA"/>
</dbReference>
<evidence type="ECO:0008006" key="3">
    <source>
        <dbReference type="Google" id="ProtNLM"/>
    </source>
</evidence>